<evidence type="ECO:0000259" key="7">
    <source>
        <dbReference type="Pfam" id="PF13515"/>
    </source>
</evidence>
<keyword evidence="4 6" id="KW-0472">Membrane</keyword>
<dbReference type="EMBL" id="GL377303">
    <property type="protein sequence ID" value="EFJ01004.1"/>
    <property type="molecule type" value="Genomic_DNA"/>
</dbReference>
<feature type="transmembrane region" description="Helical" evidence="6">
    <location>
        <begin position="579"/>
        <end position="598"/>
    </location>
</feature>
<dbReference type="VEuPathDB" id="FungiDB:SCHCODRAFT_01187032"/>
<evidence type="ECO:0000256" key="5">
    <source>
        <dbReference type="SAM" id="MobiDB-lite"/>
    </source>
</evidence>
<keyword evidence="3 6" id="KW-1133">Transmembrane helix</keyword>
<keyword evidence="2 6" id="KW-0812">Transmembrane</keyword>
<feature type="transmembrane region" description="Helical" evidence="6">
    <location>
        <begin position="152"/>
        <end position="171"/>
    </location>
</feature>
<feature type="transmembrane region" description="Helical" evidence="6">
    <location>
        <begin position="627"/>
        <end position="646"/>
    </location>
</feature>
<dbReference type="Pfam" id="PF13515">
    <property type="entry name" value="FUSC_2"/>
    <property type="match status" value="1"/>
</dbReference>
<accession>D8PWA6</accession>
<reference evidence="8 9" key="1">
    <citation type="journal article" date="2010" name="Nat. Biotechnol.">
        <title>Genome sequence of the model mushroom Schizophyllum commune.</title>
        <authorList>
            <person name="Ohm R.A."/>
            <person name="de Jong J.F."/>
            <person name="Lugones L.G."/>
            <person name="Aerts A."/>
            <person name="Kothe E."/>
            <person name="Stajich J.E."/>
            <person name="de Vries R.P."/>
            <person name="Record E."/>
            <person name="Levasseur A."/>
            <person name="Baker S.E."/>
            <person name="Bartholomew K.A."/>
            <person name="Coutinho P.M."/>
            <person name="Erdmann S."/>
            <person name="Fowler T.J."/>
            <person name="Gathman A.C."/>
            <person name="Lombard V."/>
            <person name="Henrissat B."/>
            <person name="Knabe N."/>
            <person name="Kuees U."/>
            <person name="Lilly W.W."/>
            <person name="Lindquist E."/>
            <person name="Lucas S."/>
            <person name="Magnuson J.K."/>
            <person name="Piumi F."/>
            <person name="Raudaskoski M."/>
            <person name="Salamov A."/>
            <person name="Schmutz J."/>
            <person name="Schwarze F.W.M.R."/>
            <person name="vanKuyk P.A."/>
            <person name="Horton J.S."/>
            <person name="Grigoriev I.V."/>
            <person name="Woesten H.A.B."/>
        </authorList>
    </citation>
    <scope>NUCLEOTIDE SEQUENCE [LARGE SCALE GENOMIC DNA]</scope>
    <source>
        <strain evidence="9">H4-8 / FGSC 9210</strain>
    </source>
</reference>
<dbReference type="InterPro" id="IPR023244">
    <property type="entry name" value="Brefeldin_A-sensitivity_4"/>
</dbReference>
<evidence type="ECO:0000256" key="4">
    <source>
        <dbReference type="ARBA" id="ARBA00023136"/>
    </source>
</evidence>
<comment type="subcellular location">
    <subcellularLocation>
        <location evidence="1">Membrane</location>
        <topology evidence="1">Multi-pass membrane protein</topology>
    </subcellularLocation>
</comment>
<dbReference type="PRINTS" id="PR02047">
    <property type="entry name" value="BREFELDNASP4"/>
</dbReference>
<dbReference type="eggNOG" id="KOG4711">
    <property type="taxonomic scope" value="Eukaryota"/>
</dbReference>
<dbReference type="OrthoDB" id="68611at2759"/>
<protein>
    <recommendedName>
        <fullName evidence="7">Integral membrane bound transporter domain-containing protein</fullName>
    </recommendedName>
</protein>
<evidence type="ECO:0000256" key="3">
    <source>
        <dbReference type="ARBA" id="ARBA00022989"/>
    </source>
</evidence>
<feature type="transmembrane region" description="Helical" evidence="6">
    <location>
        <begin position="603"/>
        <end position="621"/>
    </location>
</feature>
<evidence type="ECO:0000313" key="8">
    <source>
        <dbReference type="EMBL" id="EFJ01004.1"/>
    </source>
</evidence>
<evidence type="ECO:0000256" key="6">
    <source>
        <dbReference type="SAM" id="Phobius"/>
    </source>
</evidence>
<dbReference type="PANTHER" id="PTHR47804:SF3">
    <property type="entry name" value="PROTEIN BRE4"/>
    <property type="match status" value="1"/>
</dbReference>
<keyword evidence="9" id="KW-1185">Reference proteome</keyword>
<dbReference type="PANTHER" id="PTHR47804">
    <property type="entry name" value="60S RIBOSOMAL PROTEIN L19"/>
    <property type="match status" value="1"/>
</dbReference>
<dbReference type="RefSeq" id="XP_003035906.1">
    <property type="nucleotide sequence ID" value="XM_003035860.1"/>
</dbReference>
<feature type="non-terminal residue" evidence="8">
    <location>
        <position position="912"/>
    </location>
</feature>
<feature type="compositionally biased region" description="Polar residues" evidence="5">
    <location>
        <begin position="433"/>
        <end position="457"/>
    </location>
</feature>
<dbReference type="InterPro" id="IPR052430">
    <property type="entry name" value="IVT-Associated"/>
</dbReference>
<dbReference type="OMA" id="VTWPAFV"/>
<name>D8PWA6_SCHCM</name>
<dbReference type="HOGENOM" id="CLU_004825_0_0_1"/>
<feature type="region of interest" description="Disordered" evidence="5">
    <location>
        <begin position="430"/>
        <end position="475"/>
    </location>
</feature>
<dbReference type="InterPro" id="IPR049453">
    <property type="entry name" value="Memb_transporter_dom"/>
</dbReference>
<dbReference type="GO" id="GO:0016020">
    <property type="term" value="C:membrane"/>
    <property type="evidence" value="ECO:0007669"/>
    <property type="project" value="UniProtKB-SubCell"/>
</dbReference>
<dbReference type="STRING" id="578458.D8PWA6"/>
<organism evidence="9">
    <name type="scientific">Schizophyllum commune (strain H4-8 / FGSC 9210)</name>
    <name type="common">Split gill fungus</name>
    <dbReference type="NCBI Taxonomy" id="578458"/>
    <lineage>
        <taxon>Eukaryota</taxon>
        <taxon>Fungi</taxon>
        <taxon>Dikarya</taxon>
        <taxon>Basidiomycota</taxon>
        <taxon>Agaricomycotina</taxon>
        <taxon>Agaricomycetes</taxon>
        <taxon>Agaricomycetidae</taxon>
        <taxon>Agaricales</taxon>
        <taxon>Schizophyllaceae</taxon>
        <taxon>Schizophyllum</taxon>
    </lineage>
</organism>
<dbReference type="AlphaFoldDB" id="D8PWA6"/>
<feature type="transmembrane region" description="Helical" evidence="6">
    <location>
        <begin position="658"/>
        <end position="678"/>
    </location>
</feature>
<sequence length="912" mass="102352">MRLALLSALCSRRLLARTLSTFICSVLIVIRPFSHLGGQWAFLALTIKELHFSAQDTLAQQLEATVLHVWGGLCGIGISALAKYLTSLVSDPANQRALPAIFLVIISFFAGGLKSRLPRLTGAARIVMFISVWLLMQDVGQTQIILPEAGNFLWVTLTASVTALIASMILLRWSSVTVARVATAALTRVHDCLSNSLDSVFSEGPGRVTLDRSLLNDLLKLTIHLNTAYHQTAFELRLGHVGVKPLKPLVFVIEQLRRDLSWGMSFPRVARETQSSSELDILQSFRDPALELGGALLESLEAVKRVIGLCYDHALKPVTLDQDKIQLHACNERLNVAIVAARNKLKDICDELGVQRTATLDGHFGLSQEVYDLCLFMISLLQMAHSMRHTITIVQDLVASYENSPIRLYYPRFTAAWLGVAPASIIHEEGEQVTEQSDNPAYTDPNDTLENLVSQTSDDGDADSDSLREKGKSKRQVIPGRPLSYDWWSAALRMAWNMRTTLRYRLMLSRFLRSLLHSSHLKHAFKNAMGVALLSIPAFLPNGSPGRHWFDDWHGQWMVISFIWVHEINVGQTWRVGYLRFWGTVGGSIYGFVATVIAHRNPYLIVFFLTLAELPLSYIVINTTVPSLGVVGSITLPPLILLKYIVPNVETSDIMLAVQRCITIVAGIVAAQAINSIFPRHCRVLFLDGTSRTLQLMSELYMVLSRDLFNSGHLASPQEKRKTIKLELSIRNSLHRLSLLMATMNDELSLVPKPMRRYRRLLGILQNLLDVLSGIRKARENIPRRETVNAVIAQRRELVSCVCISFFACEQVYRGRQPLPQYLPSSRQAVRTLERHIEEHIKETRDNESIEALGLSLIYAFAEIDLLRDLAERLEDLLDVTKQLFGSHSWFMLDESGDMTIRMATHDRVGSD</sequence>
<dbReference type="FunCoup" id="D8PWA6">
    <property type="interactions" value="16"/>
</dbReference>
<feature type="transmembrane region" description="Helical" evidence="6">
    <location>
        <begin position="97"/>
        <end position="114"/>
    </location>
</feature>
<dbReference type="KEGG" id="scm:SCHCO_01187032"/>
<dbReference type="Proteomes" id="UP000007431">
    <property type="component" value="Unassembled WGS sequence"/>
</dbReference>
<gene>
    <name evidence="8" type="ORF">SCHCODRAFT_105474</name>
</gene>
<proteinExistence type="predicted"/>
<feature type="transmembrane region" description="Helical" evidence="6">
    <location>
        <begin position="126"/>
        <end position="146"/>
    </location>
</feature>
<evidence type="ECO:0000313" key="9">
    <source>
        <dbReference type="Proteomes" id="UP000007431"/>
    </source>
</evidence>
<evidence type="ECO:0000256" key="2">
    <source>
        <dbReference type="ARBA" id="ARBA00022692"/>
    </source>
</evidence>
<dbReference type="GeneID" id="9587708"/>
<dbReference type="InParanoid" id="D8PWA6"/>
<evidence type="ECO:0000256" key="1">
    <source>
        <dbReference type="ARBA" id="ARBA00004141"/>
    </source>
</evidence>
<feature type="domain" description="Integral membrane bound transporter" evidence="7">
    <location>
        <begin position="548"/>
        <end position="671"/>
    </location>
</feature>